<reference evidence="3 4" key="1">
    <citation type="submission" date="2017-12" db="EMBL/GenBank/DDBJ databases">
        <title>Phylogenetic diversity of female urinary microbiome.</title>
        <authorList>
            <person name="Thomas-White K."/>
            <person name="Wolfe A.J."/>
        </authorList>
    </citation>
    <scope>NUCLEOTIDE SEQUENCE [LARGE SCALE GENOMIC DNA]</scope>
    <source>
        <strain evidence="3 4">UMB0319</strain>
    </source>
</reference>
<accession>A0A2I1KRQ0</accession>
<proteinExistence type="predicted"/>
<protein>
    <submittedName>
        <fullName evidence="3">Uncharacterized protein</fullName>
    </submittedName>
</protein>
<keyword evidence="2" id="KW-1133">Transmembrane helix</keyword>
<keyword evidence="2" id="KW-0472">Membrane</keyword>
<feature type="transmembrane region" description="Helical" evidence="2">
    <location>
        <begin position="124"/>
        <end position="145"/>
    </location>
</feature>
<evidence type="ECO:0000256" key="2">
    <source>
        <dbReference type="SAM" id="Phobius"/>
    </source>
</evidence>
<evidence type="ECO:0000313" key="3">
    <source>
        <dbReference type="EMBL" id="PKY98301.1"/>
    </source>
</evidence>
<sequence length="223" mass="23597">MSASPTRQRFGAPGAPREARPVANTSPEVYTEELSVCALAPWHKARLACSPSRLVVDLPHLWMGLFAVGREVSEFDLEALRTIETSTRVRSRRALAAAVMVSTGIWALAASFVSFGGMAHGLRAIWVAASLPGLASLVLGVILAANASVDVLTVADEQGASVRIEVNPRGRHGLHLFKGELLRHVRVHGASRRGGGSSQAPEVAHDEDGTGPGRVLDHQGGRP</sequence>
<organism evidence="3 4">
    <name type="scientific">Actinomyces urogenitalis</name>
    <dbReference type="NCBI Taxonomy" id="103621"/>
    <lineage>
        <taxon>Bacteria</taxon>
        <taxon>Bacillati</taxon>
        <taxon>Actinomycetota</taxon>
        <taxon>Actinomycetes</taxon>
        <taxon>Actinomycetales</taxon>
        <taxon>Actinomycetaceae</taxon>
        <taxon>Actinomyces</taxon>
    </lineage>
</organism>
<dbReference type="RefSeq" id="WP_024035140.1">
    <property type="nucleotide sequence ID" value="NZ_JAWGNJ010000020.1"/>
</dbReference>
<dbReference type="AlphaFoldDB" id="A0A2I1KRQ0"/>
<gene>
    <name evidence="3" type="ORF">CYJ26_07780</name>
</gene>
<dbReference type="EMBL" id="PKHA01000008">
    <property type="protein sequence ID" value="PKY98301.1"/>
    <property type="molecule type" value="Genomic_DNA"/>
</dbReference>
<comment type="caution">
    <text evidence="3">The sequence shown here is derived from an EMBL/GenBank/DDBJ whole genome shotgun (WGS) entry which is preliminary data.</text>
</comment>
<evidence type="ECO:0000313" key="4">
    <source>
        <dbReference type="Proteomes" id="UP000234778"/>
    </source>
</evidence>
<dbReference type="GeneID" id="81708829"/>
<feature type="transmembrane region" description="Helical" evidence="2">
    <location>
        <begin position="94"/>
        <end position="118"/>
    </location>
</feature>
<feature type="region of interest" description="Disordered" evidence="1">
    <location>
        <begin position="1"/>
        <end position="23"/>
    </location>
</feature>
<name>A0A2I1KRQ0_9ACTO</name>
<dbReference type="Proteomes" id="UP000234778">
    <property type="component" value="Unassembled WGS sequence"/>
</dbReference>
<feature type="region of interest" description="Disordered" evidence="1">
    <location>
        <begin position="190"/>
        <end position="223"/>
    </location>
</feature>
<evidence type="ECO:0000256" key="1">
    <source>
        <dbReference type="SAM" id="MobiDB-lite"/>
    </source>
</evidence>
<keyword evidence="2" id="KW-0812">Transmembrane</keyword>